<dbReference type="Gene3D" id="1.10.287.1260">
    <property type="match status" value="1"/>
</dbReference>
<evidence type="ECO:0000259" key="9">
    <source>
        <dbReference type="Pfam" id="PF00924"/>
    </source>
</evidence>
<evidence type="ECO:0000256" key="1">
    <source>
        <dbReference type="ARBA" id="ARBA00004651"/>
    </source>
</evidence>
<evidence type="ECO:0000259" key="11">
    <source>
        <dbReference type="Pfam" id="PF21088"/>
    </source>
</evidence>
<feature type="domain" description="Mechanosensitive ion channel MscS C-terminal" evidence="10">
    <location>
        <begin position="248"/>
        <end position="333"/>
    </location>
</feature>
<dbReference type="InterPro" id="IPR011066">
    <property type="entry name" value="MscS_channel_C_sf"/>
</dbReference>
<dbReference type="Proteomes" id="UP000611945">
    <property type="component" value="Unassembled WGS sequence"/>
</dbReference>
<comment type="similarity">
    <text evidence="2">Belongs to the MscS (TC 1.A.23) family.</text>
</comment>
<dbReference type="SUPFAM" id="SSF82861">
    <property type="entry name" value="Mechanosensitive channel protein MscS (YggB), transmembrane region"/>
    <property type="match status" value="1"/>
</dbReference>
<evidence type="ECO:0000313" key="12">
    <source>
        <dbReference type="EMBL" id="MBD7978755.1"/>
    </source>
</evidence>
<reference evidence="12 13" key="1">
    <citation type="submission" date="2020-08" db="EMBL/GenBank/DDBJ databases">
        <title>A Genomic Blueprint of the Chicken Gut Microbiome.</title>
        <authorList>
            <person name="Gilroy R."/>
            <person name="Ravi A."/>
            <person name="Getino M."/>
            <person name="Pursley I."/>
            <person name="Horton D.L."/>
            <person name="Alikhan N.-F."/>
            <person name="Baker D."/>
            <person name="Gharbi K."/>
            <person name="Hall N."/>
            <person name="Watson M."/>
            <person name="Adriaenssens E.M."/>
            <person name="Foster-Nyarko E."/>
            <person name="Jarju S."/>
            <person name="Secka A."/>
            <person name="Antonio M."/>
            <person name="Oren A."/>
            <person name="Chaudhuri R."/>
            <person name="La Ragione R.M."/>
            <person name="Hildebrand F."/>
            <person name="Pallen M.J."/>
        </authorList>
    </citation>
    <scope>NUCLEOTIDE SEQUENCE [LARGE SCALE GENOMIC DNA]</scope>
    <source>
        <strain evidence="12 13">Sa2CUA2</strain>
    </source>
</reference>
<feature type="transmembrane region" description="Helical" evidence="8">
    <location>
        <begin position="155"/>
        <end position="177"/>
    </location>
</feature>
<organism evidence="12 13">
    <name type="scientific">Serpens gallinarum</name>
    <dbReference type="NCBI Taxonomy" id="2763075"/>
    <lineage>
        <taxon>Bacteria</taxon>
        <taxon>Pseudomonadati</taxon>
        <taxon>Pseudomonadota</taxon>
        <taxon>Gammaproteobacteria</taxon>
        <taxon>Pseudomonadales</taxon>
        <taxon>Pseudomonadaceae</taxon>
        <taxon>Pseudomonas</taxon>
    </lineage>
</organism>
<dbReference type="InterPro" id="IPR049278">
    <property type="entry name" value="MS_channel_C"/>
</dbReference>
<gene>
    <name evidence="12" type="ORF">H9642_16355</name>
</gene>
<dbReference type="Gene3D" id="3.30.70.100">
    <property type="match status" value="1"/>
</dbReference>
<dbReference type="SUPFAM" id="SSF50182">
    <property type="entry name" value="Sm-like ribonucleoproteins"/>
    <property type="match status" value="1"/>
</dbReference>
<protein>
    <submittedName>
        <fullName evidence="12">Mechanosensitive ion channel family protein</fullName>
    </submittedName>
</protein>
<dbReference type="InterPro" id="IPR049142">
    <property type="entry name" value="MS_channel_1st"/>
</dbReference>
<accession>A0ABR8TSL4</accession>
<feature type="region of interest" description="Disordered" evidence="7">
    <location>
        <begin position="353"/>
        <end position="375"/>
    </location>
</feature>
<evidence type="ECO:0000256" key="5">
    <source>
        <dbReference type="ARBA" id="ARBA00022989"/>
    </source>
</evidence>
<evidence type="ECO:0000313" key="13">
    <source>
        <dbReference type="Proteomes" id="UP000611945"/>
    </source>
</evidence>
<comment type="subcellular location">
    <subcellularLocation>
        <location evidence="1">Cell membrane</location>
        <topology evidence="1">Multi-pass membrane protein</topology>
    </subcellularLocation>
</comment>
<dbReference type="EMBL" id="JACSQG010000012">
    <property type="protein sequence ID" value="MBD7978755.1"/>
    <property type="molecule type" value="Genomic_DNA"/>
</dbReference>
<evidence type="ECO:0000256" key="2">
    <source>
        <dbReference type="ARBA" id="ARBA00008017"/>
    </source>
</evidence>
<keyword evidence="6 8" id="KW-0472">Membrane</keyword>
<dbReference type="InterPro" id="IPR006685">
    <property type="entry name" value="MscS_channel_2nd"/>
</dbReference>
<dbReference type="InterPro" id="IPR023408">
    <property type="entry name" value="MscS_beta-dom_sf"/>
</dbReference>
<evidence type="ECO:0000256" key="6">
    <source>
        <dbReference type="ARBA" id="ARBA00023136"/>
    </source>
</evidence>
<evidence type="ECO:0000256" key="7">
    <source>
        <dbReference type="SAM" id="MobiDB-lite"/>
    </source>
</evidence>
<evidence type="ECO:0000259" key="10">
    <source>
        <dbReference type="Pfam" id="PF21082"/>
    </source>
</evidence>
<dbReference type="Gene3D" id="2.30.30.60">
    <property type="match status" value="1"/>
</dbReference>
<keyword evidence="4 8" id="KW-0812">Transmembrane</keyword>
<evidence type="ECO:0000256" key="8">
    <source>
        <dbReference type="SAM" id="Phobius"/>
    </source>
</evidence>
<feature type="domain" description="Mechanosensitive ion channel MscS" evidence="9">
    <location>
        <begin position="175"/>
        <end position="242"/>
    </location>
</feature>
<keyword evidence="5 8" id="KW-1133">Transmembrane helix</keyword>
<keyword evidence="3" id="KW-1003">Cell membrane</keyword>
<sequence>MNWDVVLDESLWIRVALVLAVTLTSYGVLRVVLSFVTKRLQERAEKSNGRLTAIAAQMLARTSHLLLFAFSLLIGLKVVELPERWQAMMSHGWFIALAFQIALWADVGVRLWMDSLTRDGIARNPVTTTLIGIMVRLVVWTMMLLSILANLGVNITALVASLGVGGIAIALAVQTLLSDVFASLSIGIDKPFEIGDFVVFGSVSGTIEHIGLKSTRIRALSGEQVVCSNADLLGQVVHNYKRMNTRRIVFTFGIAYDTSSDKARQVGQLVKRIIDALDEVKFDRAHLLAFDESRMTYEVVYIMQTADYNRYMDIQQEINLGLIDGLKEMGVRFAFPIRRVEFSGGRLPEVRVGGLPMEAPPANQPEGDAQWLTRR</sequence>
<feature type="transmembrane region" description="Helical" evidence="8">
    <location>
        <begin position="91"/>
        <end position="113"/>
    </location>
</feature>
<dbReference type="SUPFAM" id="SSF82689">
    <property type="entry name" value="Mechanosensitive channel protein MscS (YggB), C-terminal domain"/>
    <property type="match status" value="1"/>
</dbReference>
<dbReference type="InterPro" id="IPR010920">
    <property type="entry name" value="LSM_dom_sf"/>
</dbReference>
<comment type="caution">
    <text evidence="12">The sequence shown here is derived from an EMBL/GenBank/DDBJ whole genome shotgun (WGS) entry which is preliminary data.</text>
</comment>
<name>A0ABR8TSL4_9PSED</name>
<feature type="domain" description="Mechanosensitive ion channel transmembrane helices 2/3" evidence="11">
    <location>
        <begin position="135"/>
        <end position="174"/>
    </location>
</feature>
<feature type="transmembrane region" description="Helical" evidence="8">
    <location>
        <begin position="12"/>
        <end position="37"/>
    </location>
</feature>
<dbReference type="Pfam" id="PF00924">
    <property type="entry name" value="MS_channel_2nd"/>
    <property type="match status" value="1"/>
</dbReference>
<feature type="transmembrane region" description="Helical" evidence="8">
    <location>
        <begin position="58"/>
        <end position="79"/>
    </location>
</feature>
<dbReference type="PANTHER" id="PTHR30566">
    <property type="entry name" value="YNAI-RELATED MECHANOSENSITIVE ION CHANNEL"/>
    <property type="match status" value="1"/>
</dbReference>
<dbReference type="Pfam" id="PF21082">
    <property type="entry name" value="MS_channel_3rd"/>
    <property type="match status" value="1"/>
</dbReference>
<evidence type="ECO:0000256" key="4">
    <source>
        <dbReference type="ARBA" id="ARBA00022692"/>
    </source>
</evidence>
<dbReference type="InterPro" id="IPR011014">
    <property type="entry name" value="MscS_channel_TM-2"/>
</dbReference>
<evidence type="ECO:0000256" key="3">
    <source>
        <dbReference type="ARBA" id="ARBA00022475"/>
    </source>
</evidence>
<dbReference type="Pfam" id="PF21088">
    <property type="entry name" value="MS_channel_1st"/>
    <property type="match status" value="1"/>
</dbReference>
<keyword evidence="13" id="KW-1185">Reference proteome</keyword>
<dbReference type="PANTHER" id="PTHR30566:SF25">
    <property type="entry name" value="INNER MEMBRANE PROTEIN"/>
    <property type="match status" value="1"/>
</dbReference>
<dbReference type="RefSeq" id="WP_251837542.1">
    <property type="nucleotide sequence ID" value="NZ_JACSQG010000012.1"/>
</dbReference>
<proteinExistence type="inferred from homology"/>
<feature type="transmembrane region" description="Helical" evidence="8">
    <location>
        <begin position="125"/>
        <end position="149"/>
    </location>
</feature>